<organism evidence="1 2">
    <name type="scientific">Rattus norvegicus</name>
    <name type="common">Rat</name>
    <dbReference type="NCBI Taxonomy" id="10116"/>
    <lineage>
        <taxon>Eukaryota</taxon>
        <taxon>Metazoa</taxon>
        <taxon>Chordata</taxon>
        <taxon>Craniata</taxon>
        <taxon>Vertebrata</taxon>
        <taxon>Euteleostomi</taxon>
        <taxon>Mammalia</taxon>
        <taxon>Eutheria</taxon>
        <taxon>Euarchontoglires</taxon>
        <taxon>Glires</taxon>
        <taxon>Rodentia</taxon>
        <taxon>Myomorpha</taxon>
        <taxon>Muroidea</taxon>
        <taxon>Muridae</taxon>
        <taxon>Murinae</taxon>
        <taxon>Rattus</taxon>
    </lineage>
</organism>
<dbReference type="Proteomes" id="UP000234681">
    <property type="component" value="Chromosome 8"/>
</dbReference>
<accession>A6JNH2</accession>
<evidence type="ECO:0000313" key="1">
    <source>
        <dbReference type="EMBL" id="EDL78394.1"/>
    </source>
</evidence>
<name>A6JNH2_RAT</name>
<reference evidence="1 2" key="1">
    <citation type="submission" date="2005-09" db="EMBL/GenBank/DDBJ databases">
        <authorList>
            <person name="Mural R.J."/>
            <person name="Li P.W."/>
            <person name="Adams M.D."/>
            <person name="Amanatides P.G."/>
            <person name="Baden-Tillson H."/>
            <person name="Barnstead M."/>
            <person name="Chin S.H."/>
            <person name="Dew I."/>
            <person name="Evans C.A."/>
            <person name="Ferriera S."/>
            <person name="Flanigan M."/>
            <person name="Fosler C."/>
            <person name="Glodek A."/>
            <person name="Gu Z."/>
            <person name="Holt R.A."/>
            <person name="Jennings D."/>
            <person name="Kraft C.L."/>
            <person name="Lu F."/>
            <person name="Nguyen T."/>
            <person name="Nusskern D.R."/>
            <person name="Pfannkoch C.M."/>
            <person name="Sitter C."/>
            <person name="Sutton G.G."/>
            <person name="Venter J.C."/>
            <person name="Wang Z."/>
            <person name="Woodage T."/>
            <person name="Zheng X.H."/>
            <person name="Zhong F."/>
        </authorList>
    </citation>
    <scope>NUCLEOTIDE SEQUENCE [LARGE SCALE GENOMIC DNA]</scope>
    <source>
        <strain>BN</strain>
        <strain evidence="2">Sprague-Dawley</strain>
    </source>
</reference>
<evidence type="ECO:0000313" key="2">
    <source>
        <dbReference type="Proteomes" id="UP000234681"/>
    </source>
</evidence>
<gene>
    <name evidence="1" type="ORF">rCG_31604</name>
</gene>
<sequence length="62" mass="7274">MKVLSLYGTRNIVFIAFSLCQKTIVLQALHTQLSLFHFPIYLNVFSNKNYFLEKSLLFPSFK</sequence>
<protein>
    <submittedName>
        <fullName evidence="1">RCG31604</fullName>
    </submittedName>
</protein>
<dbReference type="EMBL" id="CH473993">
    <property type="protein sequence ID" value="EDL78394.1"/>
    <property type="molecule type" value="Genomic_DNA"/>
</dbReference>
<dbReference type="AlphaFoldDB" id="A6JNH2"/>
<proteinExistence type="predicted"/>